<gene>
    <name evidence="1" type="ORF">MLD38_019160</name>
</gene>
<organism evidence="1 2">
    <name type="scientific">Melastoma candidum</name>
    <dbReference type="NCBI Taxonomy" id="119954"/>
    <lineage>
        <taxon>Eukaryota</taxon>
        <taxon>Viridiplantae</taxon>
        <taxon>Streptophyta</taxon>
        <taxon>Embryophyta</taxon>
        <taxon>Tracheophyta</taxon>
        <taxon>Spermatophyta</taxon>
        <taxon>Magnoliopsida</taxon>
        <taxon>eudicotyledons</taxon>
        <taxon>Gunneridae</taxon>
        <taxon>Pentapetalae</taxon>
        <taxon>rosids</taxon>
        <taxon>malvids</taxon>
        <taxon>Myrtales</taxon>
        <taxon>Melastomataceae</taxon>
        <taxon>Melastomatoideae</taxon>
        <taxon>Melastomateae</taxon>
        <taxon>Melastoma</taxon>
    </lineage>
</organism>
<sequence length="520" mass="58358">MSSFAVGSSLCILLRATLVAVTGLWTAQKLFTNMLHSVFRAPMSFFDSTPTGRILNRASSDQSVLDLEIAMKLGWCAFSIIQLLGTITVMSQVAWEVFVLFIPVTAVCIWYQRYYTPTARELARISGIQRTPILHHFAESLAGAATIRAFNQEERFTRVNLELIDGHSRPWFHNASAMEWLSFRLNILSNIVFAFSLALLVTLPEGIINPSIAGLAVTYGINLNAQQAITALVIEDCRPPINWPSTGTISFRNLQIRYAEHLPSVLKNITCTFPGRKKIGVVGRTGSGKSTLIQAIFRIIEPREGSIEIDDVDICKIGLHDLRSRLSIIPQDPTMFEGTVRGNLDPLEQYSDTEIWEALDKCQLGDVVRAKEQKLDYTVVGKRGEIGASDNGNCSASGETLLKEKQNPRSRRSYSLSRHCNRWSHTEDHQPGIPGPDRCHNRSQDSYSHRQRPRLGSQRWKNRGVRLPFEATRKRGLVLLQAHKRVFREIPELQHPITIKPAADSPLRLEPNATKANEMP</sequence>
<name>A0ACB9QWA6_9MYRT</name>
<evidence type="ECO:0000313" key="2">
    <source>
        <dbReference type="Proteomes" id="UP001057402"/>
    </source>
</evidence>
<proteinExistence type="predicted"/>
<evidence type="ECO:0000313" key="1">
    <source>
        <dbReference type="EMBL" id="KAI4370859.1"/>
    </source>
</evidence>
<comment type="caution">
    <text evidence="1">The sequence shown here is derived from an EMBL/GenBank/DDBJ whole genome shotgun (WGS) entry which is preliminary data.</text>
</comment>
<accession>A0ACB9QWA6</accession>
<protein>
    <submittedName>
        <fullName evidence="1">Uncharacterized protein</fullName>
    </submittedName>
</protein>
<keyword evidence="2" id="KW-1185">Reference proteome</keyword>
<dbReference type="EMBL" id="CM042884">
    <property type="protein sequence ID" value="KAI4370859.1"/>
    <property type="molecule type" value="Genomic_DNA"/>
</dbReference>
<dbReference type="Proteomes" id="UP001057402">
    <property type="component" value="Chromosome 5"/>
</dbReference>
<reference evidence="2" key="1">
    <citation type="journal article" date="2023" name="Front. Plant Sci.">
        <title>Chromosomal-level genome assembly of Melastoma candidum provides insights into trichome evolution.</title>
        <authorList>
            <person name="Zhong Y."/>
            <person name="Wu W."/>
            <person name="Sun C."/>
            <person name="Zou P."/>
            <person name="Liu Y."/>
            <person name="Dai S."/>
            <person name="Zhou R."/>
        </authorList>
    </citation>
    <scope>NUCLEOTIDE SEQUENCE [LARGE SCALE GENOMIC DNA]</scope>
</reference>